<feature type="binding site" description="axial binding residue" evidence="13">
    <location>
        <position position="293"/>
    </location>
    <ligand>
        <name>heme</name>
        <dbReference type="ChEBI" id="CHEBI:30413"/>
    </ligand>
    <ligandPart>
        <name>Fe</name>
        <dbReference type="ChEBI" id="CHEBI:18248"/>
    </ligandPart>
</feature>
<feature type="transmembrane region" description="Helical" evidence="13">
    <location>
        <begin position="321"/>
        <end position="341"/>
    </location>
</feature>
<evidence type="ECO:0000256" key="2">
    <source>
        <dbReference type="ARBA" id="ARBA00004141"/>
    </source>
</evidence>
<keyword evidence="4 13" id="KW-0812">Transmembrane</keyword>
<evidence type="ECO:0000256" key="6">
    <source>
        <dbReference type="ARBA" id="ARBA00022989"/>
    </source>
</evidence>
<dbReference type="GO" id="GO:0046872">
    <property type="term" value="F:metal ion binding"/>
    <property type="evidence" value="ECO:0007669"/>
    <property type="project" value="UniProtKB-KW"/>
</dbReference>
<dbReference type="GO" id="GO:0120547">
    <property type="term" value="F:heme A synthase activity"/>
    <property type="evidence" value="ECO:0007669"/>
    <property type="project" value="UniProtKB-EC"/>
</dbReference>
<feature type="transmembrane region" description="Helical" evidence="13">
    <location>
        <begin position="190"/>
        <end position="207"/>
    </location>
</feature>
<feature type="transmembrane region" description="Helical" evidence="13">
    <location>
        <begin position="228"/>
        <end position="251"/>
    </location>
</feature>
<dbReference type="EC" id="1.17.99.9" evidence="13"/>
<dbReference type="NCBIfam" id="NF045570">
    <property type="entry name" value="HemSynCtaAAlphapr"/>
    <property type="match status" value="1"/>
</dbReference>
<feature type="transmembrane region" description="Helical" evidence="13">
    <location>
        <begin position="291"/>
        <end position="309"/>
    </location>
</feature>
<feature type="transmembrane region" description="Helical" evidence="13">
    <location>
        <begin position="123"/>
        <end position="140"/>
    </location>
</feature>
<evidence type="ECO:0000256" key="8">
    <source>
        <dbReference type="ARBA" id="ARBA00023004"/>
    </source>
</evidence>
<evidence type="ECO:0000256" key="10">
    <source>
        <dbReference type="ARBA" id="ARBA00023136"/>
    </source>
</evidence>
<keyword evidence="10 13" id="KW-0472">Membrane</keyword>
<organism evidence="14 15">
    <name type="scientific">Sulfitobacter sabulilitoris</name>
    <dbReference type="NCBI Taxonomy" id="2562655"/>
    <lineage>
        <taxon>Bacteria</taxon>
        <taxon>Pseudomonadati</taxon>
        <taxon>Pseudomonadota</taxon>
        <taxon>Alphaproteobacteria</taxon>
        <taxon>Rhodobacterales</taxon>
        <taxon>Roseobacteraceae</taxon>
        <taxon>Sulfitobacter</taxon>
    </lineage>
</organism>
<dbReference type="RefSeq" id="WP_138660731.1">
    <property type="nucleotide sequence ID" value="NZ_VANS01000001.1"/>
</dbReference>
<dbReference type="InterPro" id="IPR003780">
    <property type="entry name" value="COX15/CtaA_fam"/>
</dbReference>
<dbReference type="HAMAP" id="MF_01665">
    <property type="entry name" value="HemeA_synth_type2"/>
    <property type="match status" value="1"/>
</dbReference>
<dbReference type="InterPro" id="IPR054616">
    <property type="entry name" value="HemA_synt_rhodobact"/>
</dbReference>
<comment type="function">
    <text evidence="13">Catalyzes the conversion of heme O to heme A by two successive hydroxylations of the methyl group at C8. The first hydroxylation forms heme I, the second hydroxylation results in an unstable dihydroxymethyl group, which spontaneously dehydrates, resulting in the formyl group of heme A.</text>
</comment>
<dbReference type="PANTHER" id="PTHR23289:SF2">
    <property type="entry name" value="CYTOCHROME C OXIDASE ASSEMBLY PROTEIN COX15 HOMOLOG"/>
    <property type="match status" value="1"/>
</dbReference>
<name>A0A5S3PJI9_9RHOB</name>
<keyword evidence="3 13" id="KW-1003">Cell membrane</keyword>
<reference evidence="14 15" key="1">
    <citation type="submission" date="2019-05" db="EMBL/GenBank/DDBJ databases">
        <title>Sulfitobacter sabulilitoris sp. nov., isolated from a marine sand.</title>
        <authorList>
            <person name="Yoon J.-H."/>
        </authorList>
    </citation>
    <scope>NUCLEOTIDE SEQUENCE [LARGE SCALE GENOMIC DNA]</scope>
    <source>
        <strain evidence="14 15">HSMS-29</strain>
    </source>
</reference>
<evidence type="ECO:0000256" key="1">
    <source>
        <dbReference type="ARBA" id="ARBA00001970"/>
    </source>
</evidence>
<dbReference type="InterPro" id="IPR023754">
    <property type="entry name" value="HemeA_Synthase_type2"/>
</dbReference>
<evidence type="ECO:0000313" key="15">
    <source>
        <dbReference type="Proteomes" id="UP000309550"/>
    </source>
</evidence>
<evidence type="ECO:0000256" key="4">
    <source>
        <dbReference type="ARBA" id="ARBA00022692"/>
    </source>
</evidence>
<keyword evidence="8 13" id="KW-0408">Iron</keyword>
<dbReference type="PANTHER" id="PTHR23289">
    <property type="entry name" value="CYTOCHROME C OXIDASE ASSEMBLY PROTEIN COX15"/>
    <property type="match status" value="1"/>
</dbReference>
<feature type="transmembrane region" description="Helical" evidence="13">
    <location>
        <begin position="152"/>
        <end position="170"/>
    </location>
</feature>
<evidence type="ECO:0000313" key="14">
    <source>
        <dbReference type="EMBL" id="TMM54559.1"/>
    </source>
</evidence>
<dbReference type="OrthoDB" id="9793156at2"/>
<evidence type="ECO:0000256" key="5">
    <source>
        <dbReference type="ARBA" id="ARBA00022723"/>
    </source>
</evidence>
<comment type="pathway">
    <text evidence="11 13">Porphyrin-containing compound metabolism; heme A biosynthesis; heme A from heme O: step 1/1.</text>
</comment>
<dbReference type="UniPathway" id="UPA00269">
    <property type="reaction ID" value="UER00713"/>
</dbReference>
<comment type="similarity">
    <text evidence="13">Belongs to the COX15/CtaA family. Type 2 subfamily.</text>
</comment>
<keyword evidence="7 13" id="KW-0560">Oxidoreductase</keyword>
<gene>
    <name evidence="13" type="primary">ctaA</name>
    <name evidence="14" type="ORF">FDT80_02905</name>
</gene>
<dbReference type="EMBL" id="VANS01000001">
    <property type="protein sequence ID" value="TMM54559.1"/>
    <property type="molecule type" value="Genomic_DNA"/>
</dbReference>
<keyword evidence="15" id="KW-1185">Reference proteome</keyword>
<comment type="subcellular location">
    <subcellularLocation>
        <location evidence="13">Cell membrane</location>
        <topology evidence="13">Multi-pass membrane protein</topology>
    </subcellularLocation>
    <subcellularLocation>
        <location evidence="2">Membrane</location>
        <topology evidence="2">Multi-pass membrane protein</topology>
    </subcellularLocation>
</comment>
<evidence type="ECO:0000256" key="11">
    <source>
        <dbReference type="ARBA" id="ARBA00044501"/>
    </source>
</evidence>
<comment type="caution">
    <text evidence="14">The sequence shown here is derived from an EMBL/GenBank/DDBJ whole genome shotgun (WGS) entry which is preliminary data.</text>
</comment>
<sequence>MNTKRKLFEEVGSPEAARPVARTGGIDKGHSGARGAIRIWLIVLFALVFAMIAVGGLTRLTDSGLSITEWRPFTGALPPLSAADWQSEFAKYQQIDEFRIQNQWMELEDFKVIYWWEWGHRQLGRVVGLVWAAGFLWFLARRQIPAGWTPKLLLLGVMGGAQGAIGWWMVSSGVTTGMGTTDVASYRLATHLGLAFAILGVITWYVMQLGRTARDLIQARRAREPRQWSLATGLLHFTFLQILLGAMVAGIDAGRSYTDWPLMGGQLFPPLAFDLDPLWRNFFENPGLVQFIHRMSGYLLAAFTVVVWLRGRRSAHPRTRFAFNAVLAAMAVQIVLGIVTVIYAAPWYIAIVHQLLAVIVWVLILRARFLSGYPIATSLRGTPA</sequence>
<feature type="binding site" description="axial binding residue" evidence="13">
    <location>
        <position position="353"/>
    </location>
    <ligand>
        <name>heme</name>
        <dbReference type="ChEBI" id="CHEBI:30413"/>
    </ligand>
    <ligandPart>
        <name>Fe</name>
        <dbReference type="ChEBI" id="CHEBI:18248"/>
    </ligandPart>
</feature>
<dbReference type="GO" id="GO:0005886">
    <property type="term" value="C:plasma membrane"/>
    <property type="evidence" value="ECO:0007669"/>
    <property type="project" value="UniProtKB-SubCell"/>
</dbReference>
<keyword evidence="5 13" id="KW-0479">Metal-binding</keyword>
<evidence type="ECO:0000256" key="13">
    <source>
        <dbReference type="HAMAP-Rule" id="MF_01665"/>
    </source>
</evidence>
<dbReference type="Pfam" id="PF02628">
    <property type="entry name" value="COX15-CtaA"/>
    <property type="match status" value="1"/>
</dbReference>
<feature type="transmembrane region" description="Helical" evidence="13">
    <location>
        <begin position="37"/>
        <end position="57"/>
    </location>
</feature>
<comment type="cofactor">
    <cofactor evidence="1 13">
        <name>heme b</name>
        <dbReference type="ChEBI" id="CHEBI:60344"/>
    </cofactor>
</comment>
<dbReference type="AlphaFoldDB" id="A0A5S3PJI9"/>
<evidence type="ECO:0000256" key="9">
    <source>
        <dbReference type="ARBA" id="ARBA00023133"/>
    </source>
</evidence>
<protein>
    <recommendedName>
        <fullName evidence="13">Heme A synthase</fullName>
        <shortName evidence="13">HAS</shortName>
        <ecNumber evidence="13">1.17.99.9</ecNumber>
    </recommendedName>
    <alternativeName>
        <fullName evidence="13">Cytochrome aa3-controlling protein</fullName>
    </alternativeName>
</protein>
<feature type="transmembrane region" description="Helical" evidence="13">
    <location>
        <begin position="347"/>
        <end position="365"/>
    </location>
</feature>
<keyword evidence="9 13" id="KW-0350">Heme biosynthesis</keyword>
<accession>A0A5S3PJI9</accession>
<keyword evidence="6 13" id="KW-1133">Transmembrane helix</keyword>
<comment type="subunit">
    <text evidence="13">Interacts with CtaB.</text>
</comment>
<evidence type="ECO:0000256" key="7">
    <source>
        <dbReference type="ARBA" id="ARBA00023002"/>
    </source>
</evidence>
<dbReference type="Proteomes" id="UP000309550">
    <property type="component" value="Unassembled WGS sequence"/>
</dbReference>
<evidence type="ECO:0000256" key="12">
    <source>
        <dbReference type="ARBA" id="ARBA00048044"/>
    </source>
</evidence>
<comment type="catalytic activity">
    <reaction evidence="12">
        <text>Fe(II)-heme o + 2 A + H2O = Fe(II)-heme a + 2 AH2</text>
        <dbReference type="Rhea" id="RHEA:63388"/>
        <dbReference type="ChEBI" id="CHEBI:13193"/>
        <dbReference type="ChEBI" id="CHEBI:15377"/>
        <dbReference type="ChEBI" id="CHEBI:17499"/>
        <dbReference type="ChEBI" id="CHEBI:60530"/>
        <dbReference type="ChEBI" id="CHEBI:61715"/>
        <dbReference type="EC" id="1.17.99.9"/>
    </reaction>
    <physiologicalReaction direction="left-to-right" evidence="12">
        <dbReference type="Rhea" id="RHEA:63389"/>
    </physiologicalReaction>
</comment>
<proteinExistence type="inferred from homology"/>
<dbReference type="GO" id="GO:0006784">
    <property type="term" value="P:heme A biosynthetic process"/>
    <property type="evidence" value="ECO:0007669"/>
    <property type="project" value="UniProtKB-UniRule"/>
</dbReference>
<evidence type="ECO:0000256" key="3">
    <source>
        <dbReference type="ARBA" id="ARBA00022475"/>
    </source>
</evidence>